<evidence type="ECO:0000313" key="8">
    <source>
        <dbReference type="EMBL" id="GCE22932.1"/>
    </source>
</evidence>
<dbReference type="Pfam" id="PF07282">
    <property type="entry name" value="Cas12f1-like_TNB"/>
    <property type="match status" value="1"/>
</dbReference>
<dbReference type="NCBIfam" id="TIGR01766">
    <property type="entry name" value="IS200/IS605 family accessory protein TnpB-like domain"/>
    <property type="match status" value="1"/>
</dbReference>
<keyword evidence="4" id="KW-0233">DNA recombination</keyword>
<evidence type="ECO:0000256" key="4">
    <source>
        <dbReference type="ARBA" id="ARBA00023172"/>
    </source>
</evidence>
<dbReference type="GO" id="GO:0032196">
    <property type="term" value="P:transposition"/>
    <property type="evidence" value="ECO:0007669"/>
    <property type="project" value="UniProtKB-KW"/>
</dbReference>
<dbReference type="RefSeq" id="WP_246035640.1">
    <property type="nucleotide sequence ID" value="NZ_BIFS01000002.1"/>
</dbReference>
<feature type="domain" description="Probable transposase IS891/IS1136/IS1341" evidence="6">
    <location>
        <begin position="171"/>
        <end position="286"/>
    </location>
</feature>
<evidence type="ECO:0000256" key="5">
    <source>
        <dbReference type="SAM" id="MobiDB-lite"/>
    </source>
</evidence>
<organism evidence="8 9">
    <name type="scientific">Dictyobacter kobayashii</name>
    <dbReference type="NCBI Taxonomy" id="2014872"/>
    <lineage>
        <taxon>Bacteria</taxon>
        <taxon>Bacillati</taxon>
        <taxon>Chloroflexota</taxon>
        <taxon>Ktedonobacteria</taxon>
        <taxon>Ktedonobacterales</taxon>
        <taxon>Dictyobacteraceae</taxon>
        <taxon>Dictyobacter</taxon>
    </lineage>
</organism>
<dbReference type="Proteomes" id="UP000287188">
    <property type="component" value="Unassembled WGS sequence"/>
</dbReference>
<comment type="caution">
    <text evidence="8">The sequence shown here is derived from an EMBL/GenBank/DDBJ whole genome shotgun (WGS) entry which is preliminary data.</text>
</comment>
<reference evidence="9" key="1">
    <citation type="submission" date="2018-12" db="EMBL/GenBank/DDBJ databases">
        <title>Tengunoibacter tsumagoiensis gen. nov., sp. nov., Dictyobacter kobayashii sp. nov., D. alpinus sp. nov., and D. joshuensis sp. nov. and description of Dictyobacteraceae fam. nov. within the order Ktedonobacterales isolated from Tengu-no-mugimeshi.</title>
        <authorList>
            <person name="Wang C.M."/>
            <person name="Zheng Y."/>
            <person name="Sakai Y."/>
            <person name="Toyoda A."/>
            <person name="Minakuchi Y."/>
            <person name="Abe K."/>
            <person name="Yokota A."/>
            <person name="Yabe S."/>
        </authorList>
    </citation>
    <scope>NUCLEOTIDE SEQUENCE [LARGE SCALE GENOMIC DNA]</scope>
    <source>
        <strain evidence="9">Uno11</strain>
    </source>
</reference>
<accession>A0A402AUZ7</accession>
<name>A0A402AUZ7_9CHLR</name>
<evidence type="ECO:0000259" key="7">
    <source>
        <dbReference type="Pfam" id="PF07282"/>
    </source>
</evidence>
<keyword evidence="2" id="KW-0815">Transposition</keyword>
<feature type="compositionally biased region" description="Polar residues" evidence="5">
    <location>
        <begin position="224"/>
        <end position="236"/>
    </location>
</feature>
<dbReference type="AlphaFoldDB" id="A0A402AUZ7"/>
<proteinExistence type="inferred from homology"/>
<protein>
    <submittedName>
        <fullName evidence="8">Transposase</fullName>
    </submittedName>
</protein>
<dbReference type="Pfam" id="PF01385">
    <property type="entry name" value="OrfB_IS605"/>
    <property type="match status" value="1"/>
</dbReference>
<keyword evidence="9" id="KW-1185">Reference proteome</keyword>
<dbReference type="NCBIfam" id="NF040570">
    <property type="entry name" value="guided_TnpB"/>
    <property type="match status" value="1"/>
</dbReference>
<feature type="domain" description="Cas12f1-like TNB" evidence="7">
    <location>
        <begin position="309"/>
        <end position="387"/>
    </location>
</feature>
<evidence type="ECO:0000259" key="6">
    <source>
        <dbReference type="Pfam" id="PF01385"/>
    </source>
</evidence>
<dbReference type="EMBL" id="BIFS01000002">
    <property type="protein sequence ID" value="GCE22932.1"/>
    <property type="molecule type" value="Genomic_DNA"/>
</dbReference>
<dbReference type="InterPro" id="IPR001959">
    <property type="entry name" value="Transposase"/>
</dbReference>
<gene>
    <name evidence="8" type="ORF">KDK_67320</name>
</gene>
<sequence length="417" mass="47213">MHLVERHLVKQDDPRFAVLDTAAFASKNLYNQANYQIRQTYTQEDKYLSYVEVFHRVKGMECYKALPAKVANSILILLHKNWISFFEAKKAYQEDPSRFTGRPTLPKYKDKIKGRNILIYDKQALGKRAFKKTAKLIPSGLPIEIDTCVAEFWQIAQVRVVPCSDGYMIEVVYEQQEEQGQADVDPALVAAIDVGVNVLAALTSNKPGFVPRVLSGKPIKSLNQGYNKQRAQAQSRLSREKRLTSRQLDRRTTKRNRRVEHYLHTASRRIIDLLVEESIGTLVIGKNPLWKQEVSMGKRNNQSFVQIPHARFIDQLTYKAKLVGIRVILAEESYTSKASFLDRDPIPTYRADQTNPAVFSGKRIARSWYRAKDGQIIHADVNGSYNILRKSSSDLSQLGRGVGGSCSSPQAAGRLNG</sequence>
<keyword evidence="3" id="KW-0238">DNA-binding</keyword>
<comment type="similarity">
    <text evidence="1">In the C-terminal section; belongs to the transposase 35 family.</text>
</comment>
<dbReference type="GO" id="GO:0006310">
    <property type="term" value="P:DNA recombination"/>
    <property type="evidence" value="ECO:0007669"/>
    <property type="project" value="UniProtKB-KW"/>
</dbReference>
<feature type="compositionally biased region" description="Basic and acidic residues" evidence="5">
    <location>
        <begin position="237"/>
        <end position="251"/>
    </location>
</feature>
<evidence type="ECO:0000256" key="2">
    <source>
        <dbReference type="ARBA" id="ARBA00022578"/>
    </source>
</evidence>
<evidence type="ECO:0000256" key="3">
    <source>
        <dbReference type="ARBA" id="ARBA00023125"/>
    </source>
</evidence>
<dbReference type="InterPro" id="IPR010095">
    <property type="entry name" value="Cas12f1-like_TNB"/>
</dbReference>
<evidence type="ECO:0000256" key="1">
    <source>
        <dbReference type="ARBA" id="ARBA00008761"/>
    </source>
</evidence>
<dbReference type="GO" id="GO:0003677">
    <property type="term" value="F:DNA binding"/>
    <property type="evidence" value="ECO:0007669"/>
    <property type="project" value="UniProtKB-KW"/>
</dbReference>
<evidence type="ECO:0000313" key="9">
    <source>
        <dbReference type="Proteomes" id="UP000287188"/>
    </source>
</evidence>
<feature type="region of interest" description="Disordered" evidence="5">
    <location>
        <begin position="224"/>
        <end position="255"/>
    </location>
</feature>